<evidence type="ECO:0000256" key="4">
    <source>
        <dbReference type="ARBA" id="ARBA00022989"/>
    </source>
</evidence>
<comment type="caution">
    <text evidence="7">The sequence shown here is derived from an EMBL/GenBank/DDBJ whole genome shotgun (WGS) entry which is preliminary data.</text>
</comment>
<dbReference type="PANTHER" id="PTHR30250:SF26">
    <property type="entry name" value="PSMA PROTEIN"/>
    <property type="match status" value="1"/>
</dbReference>
<sequence length="513" mass="56901">MSKKLISDETYIGVILSLIATAINLLAGLVLVPALLKHFGQSEYGLYQLIGSLVSNLCILDLGFSVTTTRYISRYNYEKNQLEINRFLSTVFVIYIALAMATMIIGIIIYNNVDAIFSDSLSAEELIKAKEMIFVLIFSIVLSIFGQMFIGILTGFQKYIFQKSALIVKGLSTLFLSLLLIARGADSVSLTKLNAVINIFYYIFTALYVFKKCSFRLQLTLFEKKIMLQASAFAFFVFCQMAMAELYFKSGQLLLGIMTDTSTTAIYSIAITIYNVFYSFTAAISTVVLPKASQFAAGTSDGHKVTCFIIRPSRIITAFYLLMVVGFICCGKQFVFMWSGHNFEAAYYIVVILSIASIVPRALSPAIDIARAYNEHRILTSILAGTGVIIVFLSIIFIKLFGVLGTAAATGIALILCNSAGVSFYIKRKFNIDLIQLYKGVFSGIWIAASVSLLFGVLLNIALDRYSLSVLVLKGFLIICVFLITIYFFGLNKEEKYLLSCLKHKYFGGKINV</sequence>
<evidence type="ECO:0000313" key="8">
    <source>
        <dbReference type="Proteomes" id="UP000248132"/>
    </source>
</evidence>
<dbReference type="AlphaFoldDB" id="A0A318XML0"/>
<protein>
    <submittedName>
        <fullName evidence="7">O-antigen/teichoic acid export membrane protein</fullName>
    </submittedName>
</protein>
<evidence type="ECO:0000256" key="1">
    <source>
        <dbReference type="ARBA" id="ARBA00004651"/>
    </source>
</evidence>
<keyword evidence="3 6" id="KW-0812">Transmembrane</keyword>
<feature type="transmembrane region" description="Helical" evidence="6">
    <location>
        <begin position="12"/>
        <end position="34"/>
    </location>
</feature>
<feature type="transmembrane region" description="Helical" evidence="6">
    <location>
        <begin position="87"/>
        <end position="113"/>
    </location>
</feature>
<dbReference type="InterPro" id="IPR050833">
    <property type="entry name" value="Poly_Biosynth_Transport"/>
</dbReference>
<feature type="transmembrane region" description="Helical" evidence="6">
    <location>
        <begin position="191"/>
        <end position="210"/>
    </location>
</feature>
<feature type="transmembrane region" description="Helical" evidence="6">
    <location>
        <begin position="318"/>
        <end position="339"/>
    </location>
</feature>
<keyword evidence="4 6" id="KW-1133">Transmembrane helix</keyword>
<evidence type="ECO:0000256" key="5">
    <source>
        <dbReference type="ARBA" id="ARBA00023136"/>
    </source>
</evidence>
<dbReference type="InterPro" id="IPR002797">
    <property type="entry name" value="Polysacc_synth"/>
</dbReference>
<dbReference type="Pfam" id="PF01943">
    <property type="entry name" value="Polysacc_synt"/>
    <property type="match status" value="1"/>
</dbReference>
<comment type="subcellular location">
    <subcellularLocation>
        <location evidence="1">Cell membrane</location>
        <topology evidence="1">Multi-pass membrane protein</topology>
    </subcellularLocation>
</comment>
<feature type="transmembrane region" description="Helical" evidence="6">
    <location>
        <begin position="46"/>
        <end position="66"/>
    </location>
</feature>
<feature type="transmembrane region" description="Helical" evidence="6">
    <location>
        <begin position="404"/>
        <end position="426"/>
    </location>
</feature>
<feature type="transmembrane region" description="Helical" evidence="6">
    <location>
        <begin position="226"/>
        <end position="244"/>
    </location>
</feature>
<evidence type="ECO:0000256" key="3">
    <source>
        <dbReference type="ARBA" id="ARBA00022692"/>
    </source>
</evidence>
<organism evidence="7 8">
    <name type="scientific">Ruminiclostridium sufflavum DSM 19573</name>
    <dbReference type="NCBI Taxonomy" id="1121337"/>
    <lineage>
        <taxon>Bacteria</taxon>
        <taxon>Bacillati</taxon>
        <taxon>Bacillota</taxon>
        <taxon>Clostridia</taxon>
        <taxon>Eubacteriales</taxon>
        <taxon>Oscillospiraceae</taxon>
        <taxon>Ruminiclostridium</taxon>
    </lineage>
</organism>
<name>A0A318XML0_9FIRM</name>
<keyword evidence="5 6" id="KW-0472">Membrane</keyword>
<evidence type="ECO:0000313" key="7">
    <source>
        <dbReference type="EMBL" id="PYG87799.1"/>
    </source>
</evidence>
<evidence type="ECO:0000256" key="6">
    <source>
        <dbReference type="SAM" id="Phobius"/>
    </source>
</evidence>
<feature type="transmembrane region" description="Helical" evidence="6">
    <location>
        <begin position="468"/>
        <end position="489"/>
    </location>
</feature>
<feature type="transmembrane region" description="Helical" evidence="6">
    <location>
        <begin position="378"/>
        <end position="398"/>
    </location>
</feature>
<proteinExistence type="predicted"/>
<dbReference type="GO" id="GO:0005886">
    <property type="term" value="C:plasma membrane"/>
    <property type="evidence" value="ECO:0007669"/>
    <property type="project" value="UniProtKB-SubCell"/>
</dbReference>
<feature type="transmembrane region" description="Helical" evidence="6">
    <location>
        <begin position="264"/>
        <end position="289"/>
    </location>
</feature>
<dbReference type="Proteomes" id="UP000248132">
    <property type="component" value="Unassembled WGS sequence"/>
</dbReference>
<dbReference type="PANTHER" id="PTHR30250">
    <property type="entry name" value="PST FAMILY PREDICTED COLANIC ACID TRANSPORTER"/>
    <property type="match status" value="1"/>
</dbReference>
<feature type="transmembrane region" description="Helical" evidence="6">
    <location>
        <begin position="166"/>
        <end position="185"/>
    </location>
</feature>
<feature type="transmembrane region" description="Helical" evidence="6">
    <location>
        <begin position="438"/>
        <end position="462"/>
    </location>
</feature>
<dbReference type="RefSeq" id="WP_165835538.1">
    <property type="nucleotide sequence ID" value="NZ_QKMR01000009.1"/>
</dbReference>
<dbReference type="EMBL" id="QKMR01000009">
    <property type="protein sequence ID" value="PYG87799.1"/>
    <property type="molecule type" value="Genomic_DNA"/>
</dbReference>
<gene>
    <name evidence="7" type="ORF">LY28_01819</name>
</gene>
<evidence type="ECO:0000256" key="2">
    <source>
        <dbReference type="ARBA" id="ARBA00022475"/>
    </source>
</evidence>
<feature type="transmembrane region" description="Helical" evidence="6">
    <location>
        <begin position="345"/>
        <end position="366"/>
    </location>
</feature>
<accession>A0A318XML0</accession>
<keyword evidence="8" id="KW-1185">Reference proteome</keyword>
<feature type="transmembrane region" description="Helical" evidence="6">
    <location>
        <begin position="133"/>
        <end position="154"/>
    </location>
</feature>
<reference evidence="7 8" key="1">
    <citation type="submission" date="2018-06" db="EMBL/GenBank/DDBJ databases">
        <title>Genomic Encyclopedia of Type Strains, Phase I: the one thousand microbial genomes (KMG-I) project.</title>
        <authorList>
            <person name="Kyrpides N."/>
        </authorList>
    </citation>
    <scope>NUCLEOTIDE SEQUENCE [LARGE SCALE GENOMIC DNA]</scope>
    <source>
        <strain evidence="7 8">DSM 19573</strain>
    </source>
</reference>
<keyword evidence="2" id="KW-1003">Cell membrane</keyword>